<dbReference type="PANTHER" id="PTHR31131">
    <property type="entry name" value="CHROMOSOME 1, WHOLE GENOME SHOTGUN SEQUENCE"/>
    <property type="match status" value="1"/>
</dbReference>
<gene>
    <name evidence="2" type="ORF">FE810_14950</name>
</gene>
<dbReference type="Gene3D" id="3.30.2130.10">
    <property type="entry name" value="VC0802-like"/>
    <property type="match status" value="1"/>
</dbReference>
<dbReference type="OrthoDB" id="5615858at2"/>
<organism evidence="2 3">
    <name type="scientific">Thalassotalea litorea</name>
    <dbReference type="NCBI Taxonomy" id="2020715"/>
    <lineage>
        <taxon>Bacteria</taxon>
        <taxon>Pseudomonadati</taxon>
        <taxon>Pseudomonadota</taxon>
        <taxon>Gammaproteobacteria</taxon>
        <taxon>Alteromonadales</taxon>
        <taxon>Colwelliaceae</taxon>
        <taxon>Thalassotalea</taxon>
    </lineage>
</organism>
<proteinExistence type="predicted"/>
<dbReference type="PANTHER" id="PTHR31131:SF6">
    <property type="entry name" value="CASTOR ACT DOMAIN-CONTAINING PROTEIN"/>
    <property type="match status" value="1"/>
</dbReference>
<dbReference type="InterPro" id="IPR027795">
    <property type="entry name" value="CASTOR_ACT_dom"/>
</dbReference>
<dbReference type="RefSeq" id="WP_138321108.1">
    <property type="nucleotide sequence ID" value="NZ_VCBC01000017.1"/>
</dbReference>
<reference evidence="2 3" key="1">
    <citation type="submission" date="2019-05" db="EMBL/GenBank/DDBJ databases">
        <title>Genome sequences of Thalassotalea litorea 1K03283.</title>
        <authorList>
            <person name="Zhang D."/>
        </authorList>
    </citation>
    <scope>NUCLEOTIDE SEQUENCE [LARGE SCALE GENOMIC DNA]</scope>
    <source>
        <strain evidence="2 3">MCCC 1K03283</strain>
    </source>
</reference>
<evidence type="ECO:0000259" key="1">
    <source>
        <dbReference type="Pfam" id="PF13840"/>
    </source>
</evidence>
<dbReference type="Pfam" id="PF13840">
    <property type="entry name" value="ACT_7"/>
    <property type="match status" value="1"/>
</dbReference>
<dbReference type="Proteomes" id="UP000307790">
    <property type="component" value="Unassembled WGS sequence"/>
</dbReference>
<dbReference type="AlphaFoldDB" id="A0A5R9ICJ5"/>
<dbReference type="SUPFAM" id="SSF55021">
    <property type="entry name" value="ACT-like"/>
    <property type="match status" value="2"/>
</dbReference>
<dbReference type="InterPro" id="IPR045865">
    <property type="entry name" value="ACT-like_dom_sf"/>
</dbReference>
<comment type="caution">
    <text evidence="2">The sequence shown here is derived from an EMBL/GenBank/DDBJ whole genome shotgun (WGS) entry which is preliminary data.</text>
</comment>
<evidence type="ECO:0000313" key="3">
    <source>
        <dbReference type="Proteomes" id="UP000307790"/>
    </source>
</evidence>
<sequence length="128" mass="14110">MTKQTLQLLDDVFDIHSFEQDSPIPAPVFSASVFFIAKTYEELSVVVPSSVQLKSQEVESDWRALEVLGPLGFSLTGIMSQISGVLAANHISIFAISTFDTDYILIKQDKVQDAINALRADGYMVIEP</sequence>
<name>A0A5R9ICJ5_9GAMM</name>
<dbReference type="InterPro" id="IPR016540">
    <property type="entry name" value="UCP008459"/>
</dbReference>
<dbReference type="InterPro" id="IPR051719">
    <property type="entry name" value="CASTOR_mTORC1"/>
</dbReference>
<accession>A0A5R9ICJ5</accession>
<keyword evidence="3" id="KW-1185">Reference proteome</keyword>
<evidence type="ECO:0000313" key="2">
    <source>
        <dbReference type="EMBL" id="TLU61306.1"/>
    </source>
</evidence>
<protein>
    <submittedName>
        <fullName evidence="2">ACT domain-containing protein</fullName>
    </submittedName>
</protein>
<dbReference type="PIRSF" id="PIRSF008459">
    <property type="entry name" value="UCP008459"/>
    <property type="match status" value="1"/>
</dbReference>
<dbReference type="EMBL" id="VCBC01000017">
    <property type="protein sequence ID" value="TLU61306.1"/>
    <property type="molecule type" value="Genomic_DNA"/>
</dbReference>
<feature type="domain" description="CASTOR ACT" evidence="1">
    <location>
        <begin position="57"/>
        <end position="119"/>
    </location>
</feature>